<dbReference type="InterPro" id="IPR036105">
    <property type="entry name" value="DiNase_FeMo-co_biosyn_sf"/>
</dbReference>
<organism evidence="3">
    <name type="scientific">bioreactor metagenome</name>
    <dbReference type="NCBI Taxonomy" id="1076179"/>
    <lineage>
        <taxon>unclassified sequences</taxon>
        <taxon>metagenomes</taxon>
        <taxon>ecological metagenomes</taxon>
    </lineage>
</organism>
<dbReference type="InterPro" id="IPR002852">
    <property type="entry name" value="UPF0251"/>
</dbReference>
<comment type="similarity">
    <text evidence="1">Belongs to the UPF0251 family.</text>
</comment>
<dbReference type="InterPro" id="IPR036388">
    <property type="entry name" value="WH-like_DNA-bd_sf"/>
</dbReference>
<dbReference type="Pfam" id="PF02579">
    <property type="entry name" value="Nitro_FeMo-Co"/>
    <property type="match status" value="1"/>
</dbReference>
<proteinExistence type="inferred from homology"/>
<dbReference type="InterPro" id="IPR003731">
    <property type="entry name" value="Di-Nase_FeMo-co_biosynth"/>
</dbReference>
<dbReference type="InterPro" id="IPR013324">
    <property type="entry name" value="RNA_pol_sigma_r3/r4-like"/>
</dbReference>
<dbReference type="SUPFAM" id="SSF88659">
    <property type="entry name" value="Sigma3 and sigma4 domains of RNA polymerase sigma factors"/>
    <property type="match status" value="1"/>
</dbReference>
<evidence type="ECO:0000313" key="3">
    <source>
        <dbReference type="EMBL" id="MPM93019.1"/>
    </source>
</evidence>
<dbReference type="Gene3D" id="3.30.420.130">
    <property type="entry name" value="Dinitrogenase iron-molybdenum cofactor biosynthesis domain"/>
    <property type="match status" value="1"/>
</dbReference>
<gene>
    <name evidence="3" type="ORF">SDC9_140155</name>
</gene>
<dbReference type="Gene3D" id="1.10.10.10">
    <property type="entry name" value="Winged helix-like DNA-binding domain superfamily/Winged helix DNA-binding domain"/>
    <property type="match status" value="1"/>
</dbReference>
<dbReference type="PANTHER" id="PTHR37478:SF2">
    <property type="entry name" value="UPF0251 PROTEIN TK0562"/>
    <property type="match status" value="1"/>
</dbReference>
<evidence type="ECO:0000256" key="1">
    <source>
        <dbReference type="ARBA" id="ARBA00009350"/>
    </source>
</evidence>
<accession>A0A645DUP9</accession>
<dbReference type="Pfam" id="PF02001">
    <property type="entry name" value="DUF134"/>
    <property type="match status" value="1"/>
</dbReference>
<dbReference type="EMBL" id="VSSQ01039883">
    <property type="protein sequence ID" value="MPM93019.1"/>
    <property type="molecule type" value="Genomic_DNA"/>
</dbReference>
<name>A0A645DUP9_9ZZZZ</name>
<dbReference type="AlphaFoldDB" id="A0A645DUP9"/>
<sequence length="245" mass="27070">MARPKKKRNISLFPTSSEFVATRCDNRNKVSLSIDEFEVIKLLDYENLSQEEAAYRMNVARTTVTSIYDKARKKLANFLIEGRRLVIQNGDEGVFKGNVLASIEIIASNKGELTIMRIAVPYENGEIFQHFGRTPAFKIYDVEDKKIVKSEILSCEGNGHAALGGWLTAHHVNAVICGGIGAGAIGVLSGANIKVFTGVIGKADQAIKNLIDGTLECGLSDNCDHHHEEHEHECECHHECHCHNK</sequence>
<dbReference type="SUPFAM" id="SSF53146">
    <property type="entry name" value="Nitrogenase accessory factor-like"/>
    <property type="match status" value="1"/>
</dbReference>
<reference evidence="3" key="1">
    <citation type="submission" date="2019-08" db="EMBL/GenBank/DDBJ databases">
        <authorList>
            <person name="Kucharzyk K."/>
            <person name="Murdoch R.W."/>
            <person name="Higgins S."/>
            <person name="Loffler F."/>
        </authorList>
    </citation>
    <scope>NUCLEOTIDE SEQUENCE</scope>
</reference>
<feature type="domain" description="Dinitrogenase iron-molybdenum cofactor biosynthesis" evidence="2">
    <location>
        <begin position="124"/>
        <end position="211"/>
    </location>
</feature>
<comment type="caution">
    <text evidence="3">The sequence shown here is derived from an EMBL/GenBank/DDBJ whole genome shotgun (WGS) entry which is preliminary data.</text>
</comment>
<dbReference type="PANTHER" id="PTHR37478">
    <property type="match status" value="1"/>
</dbReference>
<protein>
    <recommendedName>
        <fullName evidence="2">Dinitrogenase iron-molybdenum cofactor biosynthesis domain-containing protein</fullName>
    </recommendedName>
</protein>
<evidence type="ECO:0000259" key="2">
    <source>
        <dbReference type="Pfam" id="PF02579"/>
    </source>
</evidence>